<feature type="compositionally biased region" description="Low complexity" evidence="1">
    <location>
        <begin position="533"/>
        <end position="552"/>
    </location>
</feature>
<evidence type="ECO:0000313" key="2">
    <source>
        <dbReference type="EMBL" id="MED6198095.1"/>
    </source>
</evidence>
<evidence type="ECO:0000313" key="3">
    <source>
        <dbReference type="Proteomes" id="UP001341840"/>
    </source>
</evidence>
<protein>
    <recommendedName>
        <fullName evidence="4">Aminotransferase-like plant mobile domain-containing protein</fullName>
    </recommendedName>
</protein>
<keyword evidence="3" id="KW-1185">Reference proteome</keyword>
<feature type="non-terminal residue" evidence="2">
    <location>
        <position position="1"/>
    </location>
</feature>
<feature type="region of interest" description="Disordered" evidence="1">
    <location>
        <begin position="515"/>
        <end position="602"/>
    </location>
</feature>
<evidence type="ECO:0008006" key="4">
    <source>
        <dbReference type="Google" id="ProtNLM"/>
    </source>
</evidence>
<dbReference type="Proteomes" id="UP001341840">
    <property type="component" value="Unassembled WGS sequence"/>
</dbReference>
<dbReference type="EMBL" id="JASCZI010212037">
    <property type="protein sequence ID" value="MED6198095.1"/>
    <property type="molecule type" value="Genomic_DNA"/>
</dbReference>
<evidence type="ECO:0000256" key="1">
    <source>
        <dbReference type="SAM" id="MobiDB-lite"/>
    </source>
</evidence>
<feature type="compositionally biased region" description="Low complexity" evidence="1">
    <location>
        <begin position="780"/>
        <end position="794"/>
    </location>
</feature>
<organism evidence="2 3">
    <name type="scientific">Stylosanthes scabra</name>
    <dbReference type="NCBI Taxonomy" id="79078"/>
    <lineage>
        <taxon>Eukaryota</taxon>
        <taxon>Viridiplantae</taxon>
        <taxon>Streptophyta</taxon>
        <taxon>Embryophyta</taxon>
        <taxon>Tracheophyta</taxon>
        <taxon>Spermatophyta</taxon>
        <taxon>Magnoliopsida</taxon>
        <taxon>eudicotyledons</taxon>
        <taxon>Gunneridae</taxon>
        <taxon>Pentapetalae</taxon>
        <taxon>rosids</taxon>
        <taxon>fabids</taxon>
        <taxon>Fabales</taxon>
        <taxon>Fabaceae</taxon>
        <taxon>Papilionoideae</taxon>
        <taxon>50 kb inversion clade</taxon>
        <taxon>dalbergioids sensu lato</taxon>
        <taxon>Dalbergieae</taxon>
        <taxon>Pterocarpus clade</taxon>
        <taxon>Stylosanthes</taxon>
    </lineage>
</organism>
<gene>
    <name evidence="2" type="ORF">PIB30_062802</name>
</gene>
<comment type="caution">
    <text evidence="2">The sequence shown here is derived from an EMBL/GenBank/DDBJ whole genome shotgun (WGS) entry which is preliminary data.</text>
</comment>
<feature type="compositionally biased region" description="Basic and acidic residues" evidence="1">
    <location>
        <begin position="572"/>
        <end position="583"/>
    </location>
</feature>
<feature type="region of interest" description="Disordered" evidence="1">
    <location>
        <begin position="766"/>
        <end position="795"/>
    </location>
</feature>
<proteinExistence type="predicted"/>
<reference evidence="2 3" key="1">
    <citation type="journal article" date="2023" name="Plants (Basel)">
        <title>Bridging the Gap: Combining Genomics and Transcriptomics Approaches to Understand Stylosanthes scabra, an Orphan Legume from the Brazilian Caatinga.</title>
        <authorList>
            <person name="Ferreira-Neto J.R.C."/>
            <person name="da Silva M.D."/>
            <person name="Binneck E."/>
            <person name="de Melo N.F."/>
            <person name="da Silva R.H."/>
            <person name="de Melo A.L.T.M."/>
            <person name="Pandolfi V."/>
            <person name="Bustamante F.O."/>
            <person name="Brasileiro-Vidal A.C."/>
            <person name="Benko-Iseppon A.M."/>
        </authorList>
    </citation>
    <scope>NUCLEOTIDE SEQUENCE [LARGE SCALE GENOMIC DNA]</scope>
    <source>
        <tissue evidence="2">Leaves</tissue>
    </source>
</reference>
<name>A0ABU6XML7_9FABA</name>
<accession>A0ABU6XML7</accession>
<sequence>AWASVKVGPLTIVQRTSNGGRDTRFGTRRCVFDDEPYGAAESYSREGVSVELRSFWDLLRLYQIFPILDDSSLLVGHLFMALFFDDLGLGGWSVTFPPLGSLRLLGQACEFMTHSLAFFRVVLSTSGDLMHARRRKVMIFLMGCSFRDFCNRPIIPLPLEFPEECLRRLGGLKGLFFTFSHFCYSSLSSEFTLSKISLFRWCSSPLVEHIFAFGFLQLQAYLFFEMAKKKSCQNVCNHRMLSPAEGKVFTQSSVLASEHLPELRREMRLAQDLASERDYVLEAAGPSDRLPFRALEDRTHFLWVYVELFTRLGVRLPFSDFQREVLTRCQVAASQLHLNGWGFLRTFERICLHFGFCLSWRIFLYTYQLHAPPPGNDFLSFRAYQGRRLFDAFEESIQEFKWHYFKLLPLPGTRPFWVDDEGKPYPWVYWNSKARECRVMALDPLETLAFDFLQSLPVGLGKRSNFRCPWILDHSDAEVGAFLDSLLADMEKQSRFDRLKQKMVEVAGVGPNSILPHVRAPPTTSGVSASGQAVPAPAATTPAASSPLPVATKKGGSSKDPAGKLFPIQGEEGAKVDPSADLKKKGRKRKASGTSAEEAALGADSSWVHKVSPINRAFPDEYNFREALVAGLTKGPTREILGPLVPEQLLGKAQHLACQLTACLQIGIEKAFASKVHMEKELASPKDQVDVLTAERDSALAAPLMNAEIKSLTQRLKFSEAERLSALARMTEVEEMAKVRHLHPAIDFSMISLDTHWDPKAKRIYNPKAEAQEQSEPVAEEQPGPEAGVPVGGASRRLFRRLQ</sequence>
<feature type="compositionally biased region" description="Polar residues" evidence="1">
    <location>
        <begin position="522"/>
        <end position="531"/>
    </location>
</feature>